<dbReference type="AlphaFoldDB" id="A0A4C1UWI4"/>
<evidence type="ECO:0000313" key="1">
    <source>
        <dbReference type="EMBL" id="GBP30352.1"/>
    </source>
</evidence>
<gene>
    <name evidence="1" type="ORF">EVAR_18151_1</name>
</gene>
<dbReference type="EMBL" id="BGZK01000232">
    <property type="protein sequence ID" value="GBP30352.1"/>
    <property type="molecule type" value="Genomic_DNA"/>
</dbReference>
<comment type="caution">
    <text evidence="1">The sequence shown here is derived from an EMBL/GenBank/DDBJ whole genome shotgun (WGS) entry which is preliminary data.</text>
</comment>
<proteinExistence type="predicted"/>
<sequence>MREFSSDVPTGSHTALEPRRYKSVVRNKKCELSEVKAEICAALQSRDQTRRPIRSERGLRFTAASYCSMQRAQEKVPSALALHSYTVHCRRLGRGGRGLFQAQRARAFVATAQARPARISSKYRRRLEVGCEFDVCGHLAQDVTSRLSGFAPNLPGDGLSAKSFEWTLKSDEGPTAI</sequence>
<accession>A0A4C1UWI4</accession>
<name>A0A4C1UWI4_EUMVA</name>
<reference evidence="1 2" key="1">
    <citation type="journal article" date="2019" name="Commun. Biol.">
        <title>The bagworm genome reveals a unique fibroin gene that provides high tensile strength.</title>
        <authorList>
            <person name="Kono N."/>
            <person name="Nakamura H."/>
            <person name="Ohtoshi R."/>
            <person name="Tomita M."/>
            <person name="Numata K."/>
            <person name="Arakawa K."/>
        </authorList>
    </citation>
    <scope>NUCLEOTIDE SEQUENCE [LARGE SCALE GENOMIC DNA]</scope>
</reference>
<protein>
    <submittedName>
        <fullName evidence="1">Uncharacterized protein</fullName>
    </submittedName>
</protein>
<dbReference type="Proteomes" id="UP000299102">
    <property type="component" value="Unassembled WGS sequence"/>
</dbReference>
<organism evidence="1 2">
    <name type="scientific">Eumeta variegata</name>
    <name type="common">Bagworm moth</name>
    <name type="synonym">Eumeta japonica</name>
    <dbReference type="NCBI Taxonomy" id="151549"/>
    <lineage>
        <taxon>Eukaryota</taxon>
        <taxon>Metazoa</taxon>
        <taxon>Ecdysozoa</taxon>
        <taxon>Arthropoda</taxon>
        <taxon>Hexapoda</taxon>
        <taxon>Insecta</taxon>
        <taxon>Pterygota</taxon>
        <taxon>Neoptera</taxon>
        <taxon>Endopterygota</taxon>
        <taxon>Lepidoptera</taxon>
        <taxon>Glossata</taxon>
        <taxon>Ditrysia</taxon>
        <taxon>Tineoidea</taxon>
        <taxon>Psychidae</taxon>
        <taxon>Oiketicinae</taxon>
        <taxon>Eumeta</taxon>
    </lineage>
</organism>
<evidence type="ECO:0000313" key="2">
    <source>
        <dbReference type="Proteomes" id="UP000299102"/>
    </source>
</evidence>
<keyword evidence="2" id="KW-1185">Reference proteome</keyword>